<feature type="signal peptide" evidence="1">
    <location>
        <begin position="1"/>
        <end position="25"/>
    </location>
</feature>
<protein>
    <recommendedName>
        <fullName evidence="4">Lipoprotein</fullName>
    </recommendedName>
</protein>
<name>A0A7Y4KLG9_9BACT</name>
<evidence type="ECO:0008006" key="4">
    <source>
        <dbReference type="Google" id="ProtNLM"/>
    </source>
</evidence>
<evidence type="ECO:0000313" key="2">
    <source>
        <dbReference type="EMBL" id="NOK35998.1"/>
    </source>
</evidence>
<dbReference type="RefSeq" id="WP_171436528.1">
    <property type="nucleotide sequence ID" value="NZ_JABFJV010000139.1"/>
</dbReference>
<dbReference type="PROSITE" id="PS51257">
    <property type="entry name" value="PROKAR_LIPOPROTEIN"/>
    <property type="match status" value="1"/>
</dbReference>
<comment type="caution">
    <text evidence="2">The sequence shown here is derived from an EMBL/GenBank/DDBJ whole genome shotgun (WGS) entry which is preliminary data.</text>
</comment>
<gene>
    <name evidence="2" type="ORF">HMI49_22610</name>
</gene>
<reference evidence="2 3" key="1">
    <citation type="submission" date="2020-05" db="EMBL/GenBank/DDBJ databases">
        <authorList>
            <person name="Whitworth D."/>
        </authorList>
    </citation>
    <scope>NUCLEOTIDE SEQUENCE [LARGE SCALE GENOMIC DNA]</scope>
    <source>
        <strain evidence="2 3">AB043B</strain>
    </source>
</reference>
<keyword evidence="3" id="KW-1185">Reference proteome</keyword>
<evidence type="ECO:0000313" key="3">
    <source>
        <dbReference type="Proteomes" id="UP000563426"/>
    </source>
</evidence>
<keyword evidence="1" id="KW-0732">Signal</keyword>
<dbReference type="EMBL" id="JABFJV010000139">
    <property type="protein sequence ID" value="NOK35998.1"/>
    <property type="molecule type" value="Genomic_DNA"/>
</dbReference>
<proteinExistence type="predicted"/>
<evidence type="ECO:0000256" key="1">
    <source>
        <dbReference type="SAM" id="SignalP"/>
    </source>
</evidence>
<dbReference type="AlphaFoldDB" id="A0A7Y4KLG9"/>
<accession>A0A7Y4KLG9</accession>
<sequence>MPRRVRAFVMTAVMGVLAGCTPTTAGPMVMRLGPGMPDRNFFQLGLRAGPRLNAPQLSARGSNGPFQGDAKPFQNEQWGIDIDGSVTVPVSDRLSWHLGLQGEFVGLPVPAYGVYTGLSYYIGSERLGLAPAVAVRGASDFGLGNDDNKSGLLGDGNGTVFGPATSSLFGVEASCAFTVQPEPGMSLGLVPFFSVQQSLVNPGSQVTTYFYGAVVAAQIKFGESRTKLELSGGFGRAHSGDTSWNAPVVGARGGR</sequence>
<organism evidence="2 3">
    <name type="scientific">Corallococcus exercitus</name>
    <dbReference type="NCBI Taxonomy" id="2316736"/>
    <lineage>
        <taxon>Bacteria</taxon>
        <taxon>Pseudomonadati</taxon>
        <taxon>Myxococcota</taxon>
        <taxon>Myxococcia</taxon>
        <taxon>Myxococcales</taxon>
        <taxon>Cystobacterineae</taxon>
        <taxon>Myxococcaceae</taxon>
        <taxon>Corallococcus</taxon>
    </lineage>
</organism>
<dbReference type="Proteomes" id="UP000563426">
    <property type="component" value="Unassembled WGS sequence"/>
</dbReference>
<feature type="chain" id="PRO_5030553998" description="Lipoprotein" evidence="1">
    <location>
        <begin position="26"/>
        <end position="255"/>
    </location>
</feature>